<dbReference type="AlphaFoldDB" id="E5A9E9"/>
<dbReference type="RefSeq" id="XP_003843769.1">
    <property type="nucleotide sequence ID" value="XM_003843721.1"/>
</dbReference>
<evidence type="ECO:0000256" key="2">
    <source>
        <dbReference type="SAM" id="SignalP"/>
    </source>
</evidence>
<feature type="compositionally biased region" description="Acidic residues" evidence="1">
    <location>
        <begin position="190"/>
        <end position="207"/>
    </location>
</feature>
<dbReference type="OrthoDB" id="291007at2759"/>
<dbReference type="Proteomes" id="UP000002668">
    <property type="component" value="Genome"/>
</dbReference>
<accession>E5A9E9</accession>
<evidence type="ECO:0000256" key="1">
    <source>
        <dbReference type="SAM" id="MobiDB-lite"/>
    </source>
</evidence>
<evidence type="ECO:0000313" key="3">
    <source>
        <dbReference type="EMBL" id="CBY00290.1"/>
    </source>
</evidence>
<dbReference type="InParanoid" id="E5A9E9"/>
<evidence type="ECO:0000313" key="4">
    <source>
        <dbReference type="Proteomes" id="UP000002668"/>
    </source>
</evidence>
<reference evidence="4" key="1">
    <citation type="journal article" date="2011" name="Nat. Commun.">
        <title>Effector diversification within compartments of the Leptosphaeria maculans genome affected by Repeat-Induced Point mutations.</title>
        <authorList>
            <person name="Rouxel T."/>
            <person name="Grandaubert J."/>
            <person name="Hane J.K."/>
            <person name="Hoede C."/>
            <person name="van de Wouw A.P."/>
            <person name="Couloux A."/>
            <person name="Dominguez V."/>
            <person name="Anthouard V."/>
            <person name="Bally P."/>
            <person name="Bourras S."/>
            <person name="Cozijnsen A.J."/>
            <person name="Ciuffetti L.M."/>
            <person name="Degrave A."/>
            <person name="Dilmaghani A."/>
            <person name="Duret L."/>
            <person name="Fudal I."/>
            <person name="Goodwin S.B."/>
            <person name="Gout L."/>
            <person name="Glaser N."/>
            <person name="Linglin J."/>
            <person name="Kema G.H.J."/>
            <person name="Lapalu N."/>
            <person name="Lawrence C.B."/>
            <person name="May K."/>
            <person name="Meyer M."/>
            <person name="Ollivier B."/>
            <person name="Poulain J."/>
            <person name="Schoch C.L."/>
            <person name="Simon A."/>
            <person name="Spatafora J.W."/>
            <person name="Stachowiak A."/>
            <person name="Turgeon B.G."/>
            <person name="Tyler B.M."/>
            <person name="Vincent D."/>
            <person name="Weissenbach J."/>
            <person name="Amselem J."/>
            <person name="Quesneville H."/>
            <person name="Oliver R.P."/>
            <person name="Wincker P."/>
            <person name="Balesdent M.-H."/>
            <person name="Howlett B.J."/>
        </authorList>
    </citation>
    <scope>NUCLEOTIDE SEQUENCE [LARGE SCALE GENOMIC DNA]</scope>
    <source>
        <strain evidence="4">JN3 / isolate v23.1.3 / race Av1-4-5-6-7-8</strain>
    </source>
</reference>
<organism evidence="4">
    <name type="scientific">Leptosphaeria maculans (strain JN3 / isolate v23.1.3 / race Av1-4-5-6-7-8)</name>
    <name type="common">Blackleg fungus</name>
    <name type="synonym">Phoma lingam</name>
    <dbReference type="NCBI Taxonomy" id="985895"/>
    <lineage>
        <taxon>Eukaryota</taxon>
        <taxon>Fungi</taxon>
        <taxon>Dikarya</taxon>
        <taxon>Ascomycota</taxon>
        <taxon>Pezizomycotina</taxon>
        <taxon>Dothideomycetes</taxon>
        <taxon>Pleosporomycetidae</taxon>
        <taxon>Pleosporales</taxon>
        <taxon>Pleosporineae</taxon>
        <taxon>Leptosphaeriaceae</taxon>
        <taxon>Plenodomus</taxon>
        <taxon>Plenodomus lingam/Leptosphaeria maculans species complex</taxon>
    </lineage>
</organism>
<dbReference type="VEuPathDB" id="FungiDB:LEMA_P014200.1"/>
<name>E5A9E9_LEPMJ</name>
<keyword evidence="4" id="KW-1185">Reference proteome</keyword>
<feature type="region of interest" description="Disordered" evidence="1">
    <location>
        <begin position="336"/>
        <end position="377"/>
    </location>
</feature>
<feature type="region of interest" description="Disordered" evidence="1">
    <location>
        <begin position="159"/>
        <end position="266"/>
    </location>
</feature>
<feature type="compositionally biased region" description="Pro residues" evidence="1">
    <location>
        <begin position="228"/>
        <end position="242"/>
    </location>
</feature>
<proteinExistence type="predicted"/>
<dbReference type="STRING" id="985895.E5A9E9"/>
<feature type="chain" id="PRO_5003195183" evidence="2">
    <location>
        <begin position="17"/>
        <end position="495"/>
    </location>
</feature>
<feature type="compositionally biased region" description="Gly residues" evidence="1">
    <location>
        <begin position="173"/>
        <end position="183"/>
    </location>
</feature>
<gene>
    <name evidence="3" type="ORF">LEMA_P014200.1</name>
</gene>
<feature type="compositionally biased region" description="Acidic residues" evidence="1">
    <location>
        <begin position="244"/>
        <end position="264"/>
    </location>
</feature>
<feature type="compositionally biased region" description="Low complexity" evidence="1">
    <location>
        <begin position="159"/>
        <end position="170"/>
    </location>
</feature>
<feature type="compositionally biased region" description="Polar residues" evidence="1">
    <location>
        <begin position="364"/>
        <end position="377"/>
    </location>
</feature>
<feature type="signal peptide" evidence="2">
    <location>
        <begin position="1"/>
        <end position="16"/>
    </location>
</feature>
<dbReference type="HOGENOM" id="CLU_551019_0_0_1"/>
<dbReference type="eggNOG" id="ENOG502RS32">
    <property type="taxonomic scope" value="Eukaryota"/>
</dbReference>
<dbReference type="EMBL" id="FP929138">
    <property type="protein sequence ID" value="CBY00290.1"/>
    <property type="molecule type" value="Genomic_DNA"/>
</dbReference>
<dbReference type="GeneID" id="13292017"/>
<keyword evidence="2" id="KW-0732">Signal</keyword>
<protein>
    <submittedName>
        <fullName evidence="3">Predicted protein</fullName>
    </submittedName>
</protein>
<sequence length="495" mass="50915">MRSLVFGALLLRTLNAQNLSDSAVSGAESVSASLAPLLTPADIPTESQLSEAAAAAAAPITSSSDVTLPLSTPEVILPEIPVVDLAVPTDVIDPIPIGTETASGLDALLVSSISLNSTSYASLALAAALVTPPASGALAAAAASPSASTTVGANRAVAAAAGRPRPNNAGSIRPGGGWAGGDDGVYDGQDYGDDWDDGQGEYEDSYGEVECPSDCVCEVEKPEYDGPEGPPPPGYSPPPLPTPDYEEDGGYGEGEDGGYEDGEDAPYGRRKLRTRQAASGGFARFNWPGAADDSGDGAADGDDLPAWLYESSGVPVPHARCPKACCNIGEYESKPTGKYPIDPAPTHPSGYKPAPTGYVAPYKPSQSADPYKSGNTTSKDAYATPSWTTLYSSGASGKPADYTGDTLAGICPKTCNPDSDKDYCDITTSCTTTGGSKNYCACRAGYMASAWNAKDFSKQFRVEGHPFVYVAPGVVCDKVCGDYSCKDVLTRPKCA</sequence>